<dbReference type="Pfam" id="PF00550">
    <property type="entry name" value="PP-binding"/>
    <property type="match status" value="1"/>
</dbReference>
<dbReference type="EMBL" id="ABOX02000082">
    <property type="protein sequence ID" value="EEF57169.1"/>
    <property type="molecule type" value="Genomic_DNA"/>
</dbReference>
<dbReference type="RefSeq" id="WP_007418792.1">
    <property type="nucleotide sequence ID" value="NZ_ABOX02000082.1"/>
</dbReference>
<dbReference type="SUPFAM" id="SSF47336">
    <property type="entry name" value="ACP-like"/>
    <property type="match status" value="1"/>
</dbReference>
<dbReference type="Proteomes" id="UP000003688">
    <property type="component" value="Unassembled WGS sequence"/>
</dbReference>
<organism evidence="2 3">
    <name type="scientific">Pedosphaera parvula (strain Ellin514)</name>
    <dbReference type="NCBI Taxonomy" id="320771"/>
    <lineage>
        <taxon>Bacteria</taxon>
        <taxon>Pseudomonadati</taxon>
        <taxon>Verrucomicrobiota</taxon>
        <taxon>Pedosphaerae</taxon>
        <taxon>Pedosphaerales</taxon>
        <taxon>Pedosphaeraceae</taxon>
        <taxon>Pedosphaera</taxon>
    </lineage>
</organism>
<proteinExistence type="predicted"/>
<evidence type="ECO:0000313" key="3">
    <source>
        <dbReference type="Proteomes" id="UP000003688"/>
    </source>
</evidence>
<dbReference type="AlphaFoldDB" id="B9XSK9"/>
<dbReference type="InterPro" id="IPR009081">
    <property type="entry name" value="PP-bd_ACP"/>
</dbReference>
<evidence type="ECO:0000313" key="2">
    <source>
        <dbReference type="EMBL" id="EEF57169.1"/>
    </source>
</evidence>
<name>B9XSK9_PEDPL</name>
<feature type="domain" description="Carrier" evidence="1">
    <location>
        <begin position="1"/>
        <end position="78"/>
    </location>
</feature>
<comment type="caution">
    <text evidence="2">The sequence shown here is derived from an EMBL/GenBank/DDBJ whole genome shotgun (WGS) entry which is preliminary data.</text>
</comment>
<accession>B9XSK9</accession>
<reference evidence="2 3" key="1">
    <citation type="journal article" date="2011" name="J. Bacteriol.">
        <title>Genome sequence of 'Pedosphaera parvula' Ellin514, an aerobic Verrucomicrobial isolate from pasture soil.</title>
        <authorList>
            <person name="Kant R."/>
            <person name="van Passel M.W."/>
            <person name="Sangwan P."/>
            <person name="Palva A."/>
            <person name="Lucas S."/>
            <person name="Copeland A."/>
            <person name="Lapidus A."/>
            <person name="Glavina Del Rio T."/>
            <person name="Dalin E."/>
            <person name="Tice H."/>
            <person name="Bruce D."/>
            <person name="Goodwin L."/>
            <person name="Pitluck S."/>
            <person name="Chertkov O."/>
            <person name="Larimer F.W."/>
            <person name="Land M.L."/>
            <person name="Hauser L."/>
            <person name="Brettin T.S."/>
            <person name="Detter J.C."/>
            <person name="Han S."/>
            <person name="de Vos W.M."/>
            <person name="Janssen P.H."/>
            <person name="Smidt H."/>
        </authorList>
    </citation>
    <scope>NUCLEOTIDE SEQUENCE [LARGE SCALE GENOMIC DNA]</scope>
    <source>
        <strain evidence="2 3">Ellin514</strain>
    </source>
</reference>
<protein>
    <submittedName>
        <fullName evidence="2">Putative acyl carrier protein</fullName>
    </submittedName>
</protein>
<dbReference type="InterPro" id="IPR036736">
    <property type="entry name" value="ACP-like_sf"/>
</dbReference>
<sequence>MNQADIIAKLQTIFDTVLLDPAVLTPATTAKDVPEWDSLTHISLMVTVEKEFSVRFRVGEVENARNVGELADLILKRMKEA</sequence>
<dbReference type="STRING" id="320771.Cflav_PD0135"/>
<evidence type="ECO:0000259" key="1">
    <source>
        <dbReference type="PROSITE" id="PS50075"/>
    </source>
</evidence>
<dbReference type="Gene3D" id="1.10.1200.10">
    <property type="entry name" value="ACP-like"/>
    <property type="match status" value="1"/>
</dbReference>
<dbReference type="PROSITE" id="PS50075">
    <property type="entry name" value="CARRIER"/>
    <property type="match status" value="1"/>
</dbReference>
<gene>
    <name evidence="2" type="ORF">Cflav_PD0135</name>
</gene>
<dbReference type="OrthoDB" id="9811033at2"/>
<keyword evidence="3" id="KW-1185">Reference proteome</keyword>